<evidence type="ECO:0000256" key="7">
    <source>
        <dbReference type="PROSITE-ProRule" id="PRU00646"/>
    </source>
</evidence>
<reference evidence="11 12" key="1">
    <citation type="submission" date="2020-03" db="EMBL/GenBank/DDBJ databases">
        <title>Dissostichus mawsoni Genome sequencing and assembly.</title>
        <authorList>
            <person name="Park H."/>
        </authorList>
    </citation>
    <scope>NUCLEOTIDE SEQUENCE [LARGE SCALE GENOMIC DNA]</scope>
    <source>
        <strain evidence="11">DM0001</strain>
        <tissue evidence="11">Muscle</tissue>
    </source>
</reference>
<keyword evidence="8" id="KW-0175">Coiled coil</keyword>
<dbReference type="GO" id="GO:0006612">
    <property type="term" value="P:protein targeting to membrane"/>
    <property type="evidence" value="ECO:0007669"/>
    <property type="project" value="TreeGrafter"/>
</dbReference>
<evidence type="ECO:0000313" key="11">
    <source>
        <dbReference type="EMBL" id="KAF3840611.1"/>
    </source>
</evidence>
<evidence type="ECO:0000256" key="6">
    <source>
        <dbReference type="ARBA" id="ARBA00025010"/>
    </source>
</evidence>
<dbReference type="GO" id="GO:0031902">
    <property type="term" value="C:late endosome membrane"/>
    <property type="evidence" value="ECO:0007669"/>
    <property type="project" value="UniProtKB-SubCell"/>
</dbReference>
<comment type="subcellular location">
    <subcellularLocation>
        <location evidence="1">Late endosome membrane</location>
        <topology evidence="1">Peripheral membrane protein</topology>
    </subcellularLocation>
</comment>
<dbReference type="GO" id="GO:0006623">
    <property type="term" value="P:protein targeting to vacuole"/>
    <property type="evidence" value="ECO:0007669"/>
    <property type="project" value="TreeGrafter"/>
</dbReference>
<dbReference type="PANTHER" id="PTHR13678:SF24">
    <property type="entry name" value="SI:CH211-284F22.3"/>
    <property type="match status" value="1"/>
</dbReference>
<dbReference type="AlphaFoldDB" id="A0A7J5XUP5"/>
<dbReference type="Gene3D" id="1.10.287.660">
    <property type="entry name" value="Helix hairpin bin"/>
    <property type="match status" value="1"/>
</dbReference>
<dbReference type="SUPFAM" id="SSF140111">
    <property type="entry name" value="Endosomal sorting complex assembly domain"/>
    <property type="match status" value="1"/>
</dbReference>
<keyword evidence="12" id="KW-1185">Reference proteome</keyword>
<feature type="domain" description="VPS37 C-terminal" evidence="10">
    <location>
        <begin position="86"/>
        <end position="176"/>
    </location>
</feature>
<dbReference type="InterPro" id="IPR009851">
    <property type="entry name" value="Mod_r"/>
</dbReference>
<name>A0A7J5XUP5_DISMA</name>
<evidence type="ECO:0000256" key="1">
    <source>
        <dbReference type="ARBA" id="ARBA00004633"/>
    </source>
</evidence>
<comment type="function">
    <text evidence="6">Component of the ESCRT-I complex, a regulator of vesicular trafficking process. Required for the sorting of endocytic ubiquitinated cargos into multivesicular bodies. May be involved in cell growth and differentiation.</text>
</comment>
<evidence type="ECO:0000259" key="10">
    <source>
        <dbReference type="PROSITE" id="PS51314"/>
    </source>
</evidence>
<evidence type="ECO:0000256" key="8">
    <source>
        <dbReference type="SAM" id="Coils"/>
    </source>
</evidence>
<dbReference type="PANTHER" id="PTHR13678">
    <property type="entry name" value="VACUOLAR PROTEIN SORTING-ASSOCIATED PROTEIN 37"/>
    <property type="match status" value="1"/>
</dbReference>
<dbReference type="Proteomes" id="UP000518266">
    <property type="component" value="Unassembled WGS sequence"/>
</dbReference>
<dbReference type="EMBL" id="JAAKFY010000020">
    <property type="protein sequence ID" value="KAF3840611.1"/>
    <property type="molecule type" value="Genomic_DNA"/>
</dbReference>
<keyword evidence="5 7" id="KW-0653">Protein transport</keyword>
<feature type="coiled-coil region" evidence="8">
    <location>
        <begin position="102"/>
        <end position="129"/>
    </location>
</feature>
<gene>
    <name evidence="11" type="ORF">F7725_006473</name>
</gene>
<accession>A0A7J5XUP5</accession>
<feature type="region of interest" description="Disordered" evidence="9">
    <location>
        <begin position="191"/>
        <end position="210"/>
    </location>
</feature>
<evidence type="ECO:0000256" key="3">
    <source>
        <dbReference type="ARBA" id="ARBA00022448"/>
    </source>
</evidence>
<evidence type="ECO:0000313" key="12">
    <source>
        <dbReference type="Proteomes" id="UP000518266"/>
    </source>
</evidence>
<dbReference type="OrthoDB" id="8921242at2759"/>
<evidence type="ECO:0000256" key="2">
    <source>
        <dbReference type="ARBA" id="ARBA00007617"/>
    </source>
</evidence>
<proteinExistence type="inferred from homology"/>
<dbReference type="Pfam" id="PF07200">
    <property type="entry name" value="Mod_r"/>
    <property type="match status" value="1"/>
</dbReference>
<comment type="similarity">
    <text evidence="2">Belongs to the VPS37 family.</text>
</comment>
<dbReference type="PROSITE" id="PS51314">
    <property type="entry name" value="VPS37_C"/>
    <property type="match status" value="1"/>
</dbReference>
<evidence type="ECO:0000256" key="4">
    <source>
        <dbReference type="ARBA" id="ARBA00022753"/>
    </source>
</evidence>
<organism evidence="11 12">
    <name type="scientific">Dissostichus mawsoni</name>
    <name type="common">Antarctic cod</name>
    <dbReference type="NCBI Taxonomy" id="36200"/>
    <lineage>
        <taxon>Eukaryota</taxon>
        <taxon>Metazoa</taxon>
        <taxon>Chordata</taxon>
        <taxon>Craniata</taxon>
        <taxon>Vertebrata</taxon>
        <taxon>Euteleostomi</taxon>
        <taxon>Actinopterygii</taxon>
        <taxon>Neopterygii</taxon>
        <taxon>Teleostei</taxon>
        <taxon>Neoteleostei</taxon>
        <taxon>Acanthomorphata</taxon>
        <taxon>Eupercaria</taxon>
        <taxon>Perciformes</taxon>
        <taxon>Notothenioidei</taxon>
        <taxon>Nototheniidae</taxon>
        <taxon>Dissostichus</taxon>
    </lineage>
</organism>
<dbReference type="InterPro" id="IPR029012">
    <property type="entry name" value="Helix_hairpin_bin_sf"/>
</dbReference>
<evidence type="ECO:0000256" key="5">
    <source>
        <dbReference type="ARBA" id="ARBA00022927"/>
    </source>
</evidence>
<comment type="caution">
    <text evidence="11">The sequence shown here is derived from an EMBL/GenBank/DDBJ whole genome shotgun (WGS) entry which is preliminary data.</text>
</comment>
<keyword evidence="3 7" id="KW-0813">Transport</keyword>
<feature type="compositionally biased region" description="Basic and acidic residues" evidence="9">
    <location>
        <begin position="191"/>
        <end position="204"/>
    </location>
</feature>
<dbReference type="GO" id="GO:0000813">
    <property type="term" value="C:ESCRT I complex"/>
    <property type="evidence" value="ECO:0007669"/>
    <property type="project" value="TreeGrafter"/>
</dbReference>
<protein>
    <recommendedName>
        <fullName evidence="10">VPS37 C-terminal domain-containing protein</fullName>
    </recommendedName>
</protein>
<dbReference type="InterPro" id="IPR037202">
    <property type="entry name" value="ESCRT_assembly_dom"/>
</dbReference>
<dbReference type="GO" id="GO:0043162">
    <property type="term" value="P:ubiquitin-dependent protein catabolic process via the multivesicular body sorting pathway"/>
    <property type="evidence" value="ECO:0007669"/>
    <property type="project" value="TreeGrafter"/>
</dbReference>
<keyword evidence="4" id="KW-0967">Endosome</keyword>
<evidence type="ECO:0000256" key="9">
    <source>
        <dbReference type="SAM" id="MobiDB-lite"/>
    </source>
</evidence>
<sequence>MSTLKEANTCPDGYRALSTSELQELLQNDEKMDQILRLNEKDLQVDREMLLSTNRSVAEESLARQPQLNNGKLQLAEKYRELSNLATTCWEKQSQLGTRGQKLSLQSAQNLLQEEVDREEEQSEELLEKFMEGNVGLDEFLDSFQSSRKTYHIRRAQAEKMQEVGRKKSLKLKKPAEELIKIQEVRKEEVRKEEVRKDSEHLQDPQRPNGFVAQGPLRVFQVRYGLTPAILLPHYPVSPPASAPCFPSSTPPPEPQLGQILSPSSVMSGHHRQPVGLRVIGQLPGGWPAKREAGETAAALQTPPPTARAPLPIREKRRRWRKWEEEECLKKKKVWRPSKNKRWLLSLSCKTDPETGATAEDLFSIHYTGHQSRGREEGRRDEKHIFLKRDVKICHRPSMQFFRNREASK</sequence>